<feature type="region of interest" description="Disordered" evidence="5">
    <location>
        <begin position="1"/>
        <end position="25"/>
    </location>
</feature>
<feature type="compositionally biased region" description="Low complexity" evidence="5">
    <location>
        <begin position="1"/>
        <end position="16"/>
    </location>
</feature>
<dbReference type="GO" id="GO:0000976">
    <property type="term" value="F:transcription cis-regulatory region binding"/>
    <property type="evidence" value="ECO:0007669"/>
    <property type="project" value="TreeGrafter"/>
</dbReference>
<keyword evidence="3" id="KW-0804">Transcription</keyword>
<dbReference type="SUPFAM" id="SSF48498">
    <property type="entry name" value="Tetracyclin repressor-like, C-terminal domain"/>
    <property type="match status" value="1"/>
</dbReference>
<feature type="domain" description="HTH tetR-type" evidence="6">
    <location>
        <begin position="25"/>
        <end position="85"/>
    </location>
</feature>
<dbReference type="PANTHER" id="PTHR30055:SF146">
    <property type="entry name" value="HTH-TYPE TRANSCRIPTIONAL DUAL REGULATOR CECR"/>
    <property type="match status" value="1"/>
</dbReference>
<dbReference type="Gene3D" id="1.10.357.10">
    <property type="entry name" value="Tetracycline Repressor, domain 2"/>
    <property type="match status" value="1"/>
</dbReference>
<accession>A0A0R0D7U1</accession>
<dbReference type="EMBL" id="LDJM01000011">
    <property type="protein sequence ID" value="KRG78365.1"/>
    <property type="molecule type" value="Genomic_DNA"/>
</dbReference>
<evidence type="ECO:0000313" key="7">
    <source>
        <dbReference type="EMBL" id="KRG78365.1"/>
    </source>
</evidence>
<keyword evidence="8" id="KW-1185">Reference proteome</keyword>
<dbReference type="AlphaFoldDB" id="A0A0R0D7U1"/>
<dbReference type="Gene3D" id="1.10.10.60">
    <property type="entry name" value="Homeodomain-like"/>
    <property type="match status" value="1"/>
</dbReference>
<dbReference type="InterPro" id="IPR050109">
    <property type="entry name" value="HTH-type_TetR-like_transc_reg"/>
</dbReference>
<dbReference type="SUPFAM" id="SSF46689">
    <property type="entry name" value="Homeodomain-like"/>
    <property type="match status" value="1"/>
</dbReference>
<keyword evidence="2 4" id="KW-0238">DNA-binding</keyword>
<evidence type="ECO:0000313" key="8">
    <source>
        <dbReference type="Proteomes" id="UP000050956"/>
    </source>
</evidence>
<dbReference type="STRING" id="336566.ABB30_04800"/>
<dbReference type="PRINTS" id="PR00455">
    <property type="entry name" value="HTHTETR"/>
</dbReference>
<evidence type="ECO:0000256" key="1">
    <source>
        <dbReference type="ARBA" id="ARBA00023015"/>
    </source>
</evidence>
<dbReference type="InterPro" id="IPR001647">
    <property type="entry name" value="HTH_TetR"/>
</dbReference>
<dbReference type="InterPro" id="IPR009057">
    <property type="entry name" value="Homeodomain-like_sf"/>
</dbReference>
<protein>
    <submittedName>
        <fullName evidence="7">TetR family transcriptional regulator</fullName>
    </submittedName>
</protein>
<dbReference type="PROSITE" id="PS50977">
    <property type="entry name" value="HTH_TETR_2"/>
    <property type="match status" value="1"/>
</dbReference>
<evidence type="ECO:0000256" key="5">
    <source>
        <dbReference type="SAM" id="MobiDB-lite"/>
    </source>
</evidence>
<sequence>MSAARSPSAPPAARQGAGPGRPKDLGKREAILTAARLLFLEQGYNGTSMDGIAAAAGVSKLTVYSHFGDKEALFNAAVQATCNQLVPETLFVADTSAPLREQLLGIGRAFFALVSSDAALATQRIMLSASTEDHIRRLFWQAGPARMTAALGSALAPRVASGELQIDDLELAAGQFFCLIKGELHSSMMCGLTSPVCAEVAERHVASSVDMFIRAYARPVRP</sequence>
<dbReference type="FunFam" id="1.10.10.60:FF:000141">
    <property type="entry name" value="TetR family transcriptional regulator"/>
    <property type="match status" value="1"/>
</dbReference>
<evidence type="ECO:0000256" key="3">
    <source>
        <dbReference type="ARBA" id="ARBA00023163"/>
    </source>
</evidence>
<name>A0A0R0D7U1_9GAMM</name>
<dbReference type="PANTHER" id="PTHR30055">
    <property type="entry name" value="HTH-TYPE TRANSCRIPTIONAL REGULATOR RUTR"/>
    <property type="match status" value="1"/>
</dbReference>
<dbReference type="Proteomes" id="UP000050956">
    <property type="component" value="Unassembled WGS sequence"/>
</dbReference>
<dbReference type="RefSeq" id="WP_057637166.1">
    <property type="nucleotide sequence ID" value="NZ_LDJM01000011.1"/>
</dbReference>
<dbReference type="InterPro" id="IPR039536">
    <property type="entry name" value="TetR_C_Proteobacteria"/>
</dbReference>
<dbReference type="Pfam" id="PF00440">
    <property type="entry name" value="TetR_N"/>
    <property type="match status" value="1"/>
</dbReference>
<proteinExistence type="predicted"/>
<comment type="caution">
    <text evidence="7">The sequence shown here is derived from an EMBL/GenBank/DDBJ whole genome shotgun (WGS) entry which is preliminary data.</text>
</comment>
<evidence type="ECO:0000256" key="4">
    <source>
        <dbReference type="PROSITE-ProRule" id="PRU00335"/>
    </source>
</evidence>
<dbReference type="PATRIC" id="fig|336566.3.peg.301"/>
<dbReference type="GO" id="GO:0003700">
    <property type="term" value="F:DNA-binding transcription factor activity"/>
    <property type="evidence" value="ECO:0007669"/>
    <property type="project" value="TreeGrafter"/>
</dbReference>
<gene>
    <name evidence="7" type="ORF">ABB30_04800</name>
</gene>
<evidence type="ECO:0000259" key="6">
    <source>
        <dbReference type="PROSITE" id="PS50977"/>
    </source>
</evidence>
<dbReference type="OrthoDB" id="8535430at2"/>
<evidence type="ECO:0000256" key="2">
    <source>
        <dbReference type="ARBA" id="ARBA00023125"/>
    </source>
</evidence>
<reference evidence="7 8" key="1">
    <citation type="submission" date="2015-05" db="EMBL/GenBank/DDBJ databases">
        <title>Genome sequencing and analysis of members of genus Stenotrophomonas.</title>
        <authorList>
            <person name="Patil P.P."/>
            <person name="Midha S."/>
            <person name="Patil P.B."/>
        </authorList>
    </citation>
    <scope>NUCLEOTIDE SEQUENCE [LARGE SCALE GENOMIC DNA]</scope>
    <source>
        <strain evidence="7 8">DSM 24757</strain>
    </source>
</reference>
<dbReference type="Pfam" id="PF14246">
    <property type="entry name" value="TetR_C_7"/>
    <property type="match status" value="1"/>
</dbReference>
<keyword evidence="1" id="KW-0805">Transcription regulation</keyword>
<feature type="DNA-binding region" description="H-T-H motif" evidence="4">
    <location>
        <begin position="48"/>
        <end position="67"/>
    </location>
</feature>
<organism evidence="7 8">
    <name type="scientific">Stenotrophomonas ginsengisoli</name>
    <dbReference type="NCBI Taxonomy" id="336566"/>
    <lineage>
        <taxon>Bacteria</taxon>
        <taxon>Pseudomonadati</taxon>
        <taxon>Pseudomonadota</taxon>
        <taxon>Gammaproteobacteria</taxon>
        <taxon>Lysobacterales</taxon>
        <taxon>Lysobacteraceae</taxon>
        <taxon>Stenotrophomonas</taxon>
    </lineage>
</organism>
<dbReference type="InterPro" id="IPR036271">
    <property type="entry name" value="Tet_transcr_reg_TetR-rel_C_sf"/>
</dbReference>